<dbReference type="EMBL" id="CP024899">
    <property type="protein sequence ID" value="ATX64564.1"/>
    <property type="molecule type" value="Genomic_DNA"/>
</dbReference>
<feature type="domain" description="WYL" evidence="1">
    <location>
        <begin position="151"/>
        <end position="217"/>
    </location>
</feature>
<feature type="domain" description="WCX" evidence="2">
    <location>
        <begin position="255"/>
        <end position="318"/>
    </location>
</feature>
<sequence>MSFGKSLDLMRLAEMAAGRRKGICVNDIVNEFDVNLRTAQRMIRGLELAFPSLEHTDGPDRRRYWKLTDPRFIHMQGVRDTELAALDKSIRRAMGEGAEQDAKALASLRDRLMAALPLRQVARTEMDAESLLMMQGYACRPGPRVKSHPEIMGAISQALKIPCTIKIVYRSARDSEGRERELEPCGVLLGIRPYLVARDLGNGRALRRYRIDRIEKAGITMQAFKRDPDFDLKAYAAQSFGSFHSDAEHTCIIWRFAPSAAGAAREFLFHPTQELTDEPDGSLRVEFTASGWVEMAWHLYQWGDQVEVIAPEPLRAMVEGYQRGDLGVVP</sequence>
<dbReference type="Pfam" id="PF25583">
    <property type="entry name" value="WCX"/>
    <property type="match status" value="1"/>
</dbReference>
<dbReference type="AlphaFoldDB" id="A0A2K8K528"/>
<organism evidence="3 4">
    <name type="scientific">Roseinatronobacter bogoriensis subsp. barguzinensis</name>
    <dbReference type="NCBI Taxonomy" id="441209"/>
    <lineage>
        <taxon>Bacteria</taxon>
        <taxon>Pseudomonadati</taxon>
        <taxon>Pseudomonadota</taxon>
        <taxon>Alphaproteobacteria</taxon>
        <taxon>Rhodobacterales</taxon>
        <taxon>Paracoccaceae</taxon>
        <taxon>Roseinatronobacter</taxon>
    </lineage>
</organism>
<dbReference type="OrthoDB" id="7626446at2"/>
<dbReference type="Proteomes" id="UP000228948">
    <property type="component" value="Chromosome"/>
</dbReference>
<dbReference type="InterPro" id="IPR026881">
    <property type="entry name" value="WYL_dom"/>
</dbReference>
<evidence type="ECO:0000259" key="2">
    <source>
        <dbReference type="Pfam" id="PF25583"/>
    </source>
</evidence>
<dbReference type="PANTHER" id="PTHR34580:SF1">
    <property type="entry name" value="PROTEIN PAFC"/>
    <property type="match status" value="1"/>
</dbReference>
<reference evidence="3 4" key="1">
    <citation type="submission" date="2017-11" db="EMBL/GenBank/DDBJ databases">
        <title>Revised Sequence and Annotation of the Rhodobaca barguzinensis strain alga05 Genome.</title>
        <authorList>
            <person name="Kopejtka K."/>
            <person name="Tomasch J.M."/>
            <person name="Bunk B."/>
            <person name="Koblizek M."/>
        </authorList>
    </citation>
    <scope>NUCLEOTIDE SEQUENCE [LARGE SCALE GENOMIC DNA]</scope>
    <source>
        <strain evidence="4">alga05</strain>
    </source>
</reference>
<protein>
    <submittedName>
        <fullName evidence="3">WYL domain-containing protein</fullName>
    </submittedName>
</protein>
<evidence type="ECO:0000313" key="3">
    <source>
        <dbReference type="EMBL" id="ATX64564.1"/>
    </source>
</evidence>
<name>A0A2K8K528_9RHOB</name>
<dbReference type="STRING" id="441209.GCA_001870665_01060"/>
<gene>
    <name evidence="3" type="ORF">BG454_00885</name>
</gene>
<evidence type="ECO:0000313" key="4">
    <source>
        <dbReference type="Proteomes" id="UP000228948"/>
    </source>
</evidence>
<keyword evidence="4" id="KW-1185">Reference proteome</keyword>
<evidence type="ECO:0000259" key="1">
    <source>
        <dbReference type="Pfam" id="PF13280"/>
    </source>
</evidence>
<dbReference type="PANTHER" id="PTHR34580">
    <property type="match status" value="1"/>
</dbReference>
<dbReference type="Pfam" id="PF13280">
    <property type="entry name" value="WYL"/>
    <property type="match status" value="1"/>
</dbReference>
<proteinExistence type="predicted"/>
<dbReference type="InterPro" id="IPR057727">
    <property type="entry name" value="WCX_dom"/>
</dbReference>
<dbReference type="RefSeq" id="WP_100319049.1">
    <property type="nucleotide sequence ID" value="NZ_CP024899.1"/>
</dbReference>
<dbReference type="KEGG" id="rbg:BG454_00885"/>
<dbReference type="PROSITE" id="PS52050">
    <property type="entry name" value="WYL"/>
    <property type="match status" value="1"/>
</dbReference>
<accession>A0A2K8K528</accession>
<dbReference type="InterPro" id="IPR051534">
    <property type="entry name" value="CBASS_pafABC_assoc_protein"/>
</dbReference>